<gene>
    <name evidence="2" type="ORF">AYI68_g4797</name>
</gene>
<comment type="caution">
    <text evidence="2">The sequence shown here is derived from an EMBL/GenBank/DDBJ whole genome shotgun (WGS) entry which is preliminary data.</text>
</comment>
<reference evidence="2 3" key="1">
    <citation type="journal article" date="2016" name="Mol. Biol. Evol.">
        <title>Genome-Wide Survey of Gut Fungi (Harpellales) Reveals the First Horizontally Transferred Ubiquitin Gene from a Mosquito Host.</title>
        <authorList>
            <person name="Wang Y."/>
            <person name="White M.M."/>
            <person name="Kvist S."/>
            <person name="Moncalvo J.M."/>
        </authorList>
    </citation>
    <scope>NUCLEOTIDE SEQUENCE [LARGE SCALE GENOMIC DNA]</scope>
    <source>
        <strain evidence="2 3">ALG-7-W6</strain>
    </source>
</reference>
<name>A0A1R0GW19_9FUNG</name>
<dbReference type="Proteomes" id="UP000187455">
    <property type="component" value="Unassembled WGS sequence"/>
</dbReference>
<feature type="compositionally biased region" description="Polar residues" evidence="1">
    <location>
        <begin position="30"/>
        <end position="55"/>
    </location>
</feature>
<keyword evidence="3" id="KW-1185">Reference proteome</keyword>
<dbReference type="EMBL" id="LSSL01002780">
    <property type="protein sequence ID" value="OLY81100.1"/>
    <property type="molecule type" value="Genomic_DNA"/>
</dbReference>
<accession>A0A1R0GW19</accession>
<dbReference type="AlphaFoldDB" id="A0A1R0GW19"/>
<sequence length="84" mass="9748">MGEKKKTCGSHTLDIIQDQRRKIVYLPVQVNHSPRDSNQYQRNDTQGAVYQNQGSPKRRQQIKESSQTTLRFLASIVDTKFIEI</sequence>
<evidence type="ECO:0000256" key="1">
    <source>
        <dbReference type="SAM" id="MobiDB-lite"/>
    </source>
</evidence>
<proteinExistence type="predicted"/>
<organism evidence="2 3">
    <name type="scientific">Smittium mucronatum</name>
    <dbReference type="NCBI Taxonomy" id="133383"/>
    <lineage>
        <taxon>Eukaryota</taxon>
        <taxon>Fungi</taxon>
        <taxon>Fungi incertae sedis</taxon>
        <taxon>Zoopagomycota</taxon>
        <taxon>Kickxellomycotina</taxon>
        <taxon>Harpellomycetes</taxon>
        <taxon>Harpellales</taxon>
        <taxon>Legeriomycetaceae</taxon>
        <taxon>Smittium</taxon>
    </lineage>
</organism>
<feature type="region of interest" description="Disordered" evidence="1">
    <location>
        <begin position="29"/>
        <end position="65"/>
    </location>
</feature>
<protein>
    <submittedName>
        <fullName evidence="2">Uncharacterized protein</fullName>
    </submittedName>
</protein>
<evidence type="ECO:0000313" key="3">
    <source>
        <dbReference type="Proteomes" id="UP000187455"/>
    </source>
</evidence>
<evidence type="ECO:0000313" key="2">
    <source>
        <dbReference type="EMBL" id="OLY81100.1"/>
    </source>
</evidence>